<evidence type="ECO:0000259" key="1">
    <source>
        <dbReference type="PROSITE" id="PS50113"/>
    </source>
</evidence>
<evidence type="ECO:0000313" key="5">
    <source>
        <dbReference type="Proteomes" id="UP001597308"/>
    </source>
</evidence>
<dbReference type="InterPro" id="IPR029787">
    <property type="entry name" value="Nucleotide_cyclase"/>
</dbReference>
<dbReference type="InterPro" id="IPR001610">
    <property type="entry name" value="PAC"/>
</dbReference>
<proteinExistence type="predicted"/>
<dbReference type="InterPro" id="IPR003018">
    <property type="entry name" value="GAF"/>
</dbReference>
<dbReference type="RefSeq" id="WP_378798778.1">
    <property type="nucleotide sequence ID" value="NZ_JBHUER010000004.1"/>
</dbReference>
<dbReference type="InterPro" id="IPR000014">
    <property type="entry name" value="PAS"/>
</dbReference>
<dbReference type="InterPro" id="IPR035965">
    <property type="entry name" value="PAS-like_dom_sf"/>
</dbReference>
<dbReference type="PROSITE" id="PS50887">
    <property type="entry name" value="GGDEF"/>
    <property type="match status" value="1"/>
</dbReference>
<dbReference type="Pfam" id="PF01590">
    <property type="entry name" value="GAF"/>
    <property type="match status" value="1"/>
</dbReference>
<keyword evidence="5" id="KW-1185">Reference proteome</keyword>
<dbReference type="Gene3D" id="3.30.450.40">
    <property type="match status" value="1"/>
</dbReference>
<dbReference type="InterPro" id="IPR013655">
    <property type="entry name" value="PAS_fold_3"/>
</dbReference>
<dbReference type="CDD" id="cd01948">
    <property type="entry name" value="EAL"/>
    <property type="match status" value="1"/>
</dbReference>
<dbReference type="SMART" id="SM00052">
    <property type="entry name" value="EAL"/>
    <property type="match status" value="1"/>
</dbReference>
<evidence type="ECO:0000259" key="2">
    <source>
        <dbReference type="PROSITE" id="PS50883"/>
    </source>
</evidence>
<dbReference type="CDD" id="cd01949">
    <property type="entry name" value="GGDEF"/>
    <property type="match status" value="1"/>
</dbReference>
<feature type="domain" description="GGDEF" evidence="3">
    <location>
        <begin position="335"/>
        <end position="468"/>
    </location>
</feature>
<dbReference type="SMART" id="SM00086">
    <property type="entry name" value="PAC"/>
    <property type="match status" value="1"/>
</dbReference>
<dbReference type="Pfam" id="PF00563">
    <property type="entry name" value="EAL"/>
    <property type="match status" value="1"/>
</dbReference>
<dbReference type="SUPFAM" id="SSF55781">
    <property type="entry name" value="GAF domain-like"/>
    <property type="match status" value="1"/>
</dbReference>
<dbReference type="EMBL" id="JBHUER010000004">
    <property type="protein sequence ID" value="MFD1702995.1"/>
    <property type="molecule type" value="Genomic_DNA"/>
</dbReference>
<dbReference type="InterPro" id="IPR000700">
    <property type="entry name" value="PAS-assoc_C"/>
</dbReference>
<dbReference type="Proteomes" id="UP001597308">
    <property type="component" value="Unassembled WGS sequence"/>
</dbReference>
<feature type="domain" description="EAL" evidence="2">
    <location>
        <begin position="477"/>
        <end position="732"/>
    </location>
</feature>
<sequence length="750" mass="82101">MNRVPEREAERLTALRAAHIVGTPADEAFDSIVDIAQRVCGTAIAFVSLLDENDAWLHARRGIDDVTCPREQALCATTILGDDLLVVEDAARDERFARLPIVAERGFRFYAGAPILARPGVAYGAVCVMDVEPRSLPGEAARTLADLATLAVRLIDERRRRRETAEAHRALDEQTRELALRARRFEQTERLAHVGGWTFDLDTNIGQLSEETSRITGFTGGGDVHWDDILLLLTPEDRGRLEADRRRIVEERRAVSSEYRIRTPAGDEKWVHVIGDLECVDGAPRRLFGIAQDVSERRHEADLLERAAQTDFMTGLANRARLNAVAEELLARDGRPFGLLLLDLDRLKTVNDTLGHARGDALIRTVAHRLAAAVDGEGMAFRCGGDEFAAVLYDCPNAAALRSAARRLARAVNVPFEVDDQTIVPAVTIGGALSGVDGADLETLTQNADFALFEAKDNNRGGYVKFKPGLRTSITQRITMVRDMDAALTERRIVPHYQPIVELATTQISSLEALARVRTPKGRLLSAADVAPGLTDPKVAYQLTNAMIAMVTSDLAGWDAAGVECSRVAINVSMADFRKGDLEARLSAATARHGLPLSRLTLEVTETVLLDGADANVPRMVRRLRERGVRVALDDFGTGFASLSHLRTLPVDVIKIDRSFTRAMETDRPSRAIVQALIDLALKLNVKIVAEGVETPEQAEMLQALGCHFAQGYLFARPASAQDTRRMMALFARSGSLGGGGLERWKAVRS</sequence>
<protein>
    <submittedName>
        <fullName evidence="4">Bifunctional diguanylate cyclase/phosphodiesterase</fullName>
    </submittedName>
</protein>
<dbReference type="Pfam" id="PF00990">
    <property type="entry name" value="GGDEF"/>
    <property type="match status" value="1"/>
</dbReference>
<dbReference type="PROSITE" id="PS50113">
    <property type="entry name" value="PAC"/>
    <property type="match status" value="1"/>
</dbReference>
<dbReference type="InterPro" id="IPR052155">
    <property type="entry name" value="Biofilm_reg_signaling"/>
</dbReference>
<name>A0ABW4K489_9HYPH</name>
<dbReference type="NCBIfam" id="TIGR00229">
    <property type="entry name" value="sensory_box"/>
    <property type="match status" value="1"/>
</dbReference>
<dbReference type="Gene3D" id="3.20.20.450">
    <property type="entry name" value="EAL domain"/>
    <property type="match status" value="1"/>
</dbReference>
<accession>A0ABW4K489</accession>
<organism evidence="4 5">
    <name type="scientific">Methylopila henanensis</name>
    <dbReference type="NCBI Taxonomy" id="873516"/>
    <lineage>
        <taxon>Bacteria</taxon>
        <taxon>Pseudomonadati</taxon>
        <taxon>Pseudomonadota</taxon>
        <taxon>Alphaproteobacteria</taxon>
        <taxon>Hyphomicrobiales</taxon>
        <taxon>Methylopilaceae</taxon>
        <taxon>Methylopila</taxon>
    </lineage>
</organism>
<evidence type="ECO:0000259" key="3">
    <source>
        <dbReference type="PROSITE" id="PS50887"/>
    </source>
</evidence>
<comment type="caution">
    <text evidence="4">The sequence shown here is derived from an EMBL/GenBank/DDBJ whole genome shotgun (WGS) entry which is preliminary data.</text>
</comment>
<dbReference type="SUPFAM" id="SSF141868">
    <property type="entry name" value="EAL domain-like"/>
    <property type="match status" value="1"/>
</dbReference>
<dbReference type="InterPro" id="IPR000160">
    <property type="entry name" value="GGDEF_dom"/>
</dbReference>
<dbReference type="Pfam" id="PF08447">
    <property type="entry name" value="PAS_3"/>
    <property type="match status" value="1"/>
</dbReference>
<dbReference type="SUPFAM" id="SSF55785">
    <property type="entry name" value="PYP-like sensor domain (PAS domain)"/>
    <property type="match status" value="1"/>
</dbReference>
<reference evidence="5" key="1">
    <citation type="journal article" date="2019" name="Int. J. Syst. Evol. Microbiol.">
        <title>The Global Catalogue of Microorganisms (GCM) 10K type strain sequencing project: providing services to taxonomists for standard genome sequencing and annotation.</title>
        <authorList>
            <consortium name="The Broad Institute Genomics Platform"/>
            <consortium name="The Broad Institute Genome Sequencing Center for Infectious Disease"/>
            <person name="Wu L."/>
            <person name="Ma J."/>
        </authorList>
    </citation>
    <scope>NUCLEOTIDE SEQUENCE [LARGE SCALE GENOMIC DNA]</scope>
    <source>
        <strain evidence="5">KCTC 23707</strain>
    </source>
</reference>
<dbReference type="SMART" id="SM00065">
    <property type="entry name" value="GAF"/>
    <property type="match status" value="1"/>
</dbReference>
<dbReference type="Gene3D" id="3.30.450.20">
    <property type="entry name" value="PAS domain"/>
    <property type="match status" value="1"/>
</dbReference>
<dbReference type="PROSITE" id="PS50883">
    <property type="entry name" value="EAL"/>
    <property type="match status" value="1"/>
</dbReference>
<gene>
    <name evidence="4" type="ORF">ACFSCV_08255</name>
</gene>
<dbReference type="SUPFAM" id="SSF55073">
    <property type="entry name" value="Nucleotide cyclase"/>
    <property type="match status" value="1"/>
</dbReference>
<dbReference type="InterPro" id="IPR029016">
    <property type="entry name" value="GAF-like_dom_sf"/>
</dbReference>
<feature type="domain" description="PAC" evidence="1">
    <location>
        <begin position="255"/>
        <end position="306"/>
    </location>
</feature>
<dbReference type="Gene3D" id="2.10.70.100">
    <property type="match status" value="1"/>
</dbReference>
<dbReference type="InterPro" id="IPR001633">
    <property type="entry name" value="EAL_dom"/>
</dbReference>
<dbReference type="NCBIfam" id="TIGR00254">
    <property type="entry name" value="GGDEF"/>
    <property type="match status" value="1"/>
</dbReference>
<dbReference type="PANTHER" id="PTHR44757">
    <property type="entry name" value="DIGUANYLATE CYCLASE DGCP"/>
    <property type="match status" value="1"/>
</dbReference>
<dbReference type="InterPro" id="IPR035919">
    <property type="entry name" value="EAL_sf"/>
</dbReference>
<dbReference type="Gene3D" id="3.30.70.270">
    <property type="match status" value="1"/>
</dbReference>
<evidence type="ECO:0000313" key="4">
    <source>
        <dbReference type="EMBL" id="MFD1702995.1"/>
    </source>
</evidence>
<dbReference type="InterPro" id="IPR043128">
    <property type="entry name" value="Rev_trsase/Diguanyl_cyclase"/>
</dbReference>
<dbReference type="CDD" id="cd00130">
    <property type="entry name" value="PAS"/>
    <property type="match status" value="1"/>
</dbReference>
<dbReference type="PANTHER" id="PTHR44757:SF2">
    <property type="entry name" value="BIOFILM ARCHITECTURE MAINTENANCE PROTEIN MBAA"/>
    <property type="match status" value="1"/>
</dbReference>
<dbReference type="SMART" id="SM00267">
    <property type="entry name" value="GGDEF"/>
    <property type="match status" value="1"/>
</dbReference>